<dbReference type="eggNOG" id="ENOG502QVMC">
    <property type="taxonomic scope" value="Eukaryota"/>
</dbReference>
<dbReference type="GO" id="GO:0050734">
    <property type="term" value="F:hydroxycinnamoyltransferase activity"/>
    <property type="evidence" value="ECO:0007669"/>
    <property type="project" value="UniProtKB-ARBA"/>
</dbReference>
<dbReference type="SUPFAM" id="SSF52777">
    <property type="entry name" value="CoA-dependent acyltransferases"/>
    <property type="match status" value="1"/>
</dbReference>
<name>A0A0E0PEN1_ORYRU</name>
<dbReference type="OMA" id="KFGACES"/>
<reference evidence="3" key="2">
    <citation type="submission" date="2015-06" db="UniProtKB">
        <authorList>
            <consortium name="EnsemblPlants"/>
        </authorList>
    </citation>
    <scope>IDENTIFICATION</scope>
</reference>
<dbReference type="PANTHER" id="PTHR31625">
    <property type="match status" value="1"/>
</dbReference>
<reference evidence="4" key="1">
    <citation type="submission" date="2013-06" db="EMBL/GenBank/DDBJ databases">
        <authorList>
            <person name="Zhao Q."/>
        </authorList>
    </citation>
    <scope>NUCLEOTIDE SEQUENCE</scope>
    <source>
        <strain evidence="4">cv. W1943</strain>
    </source>
</reference>
<dbReference type="InterPro" id="IPR051504">
    <property type="entry name" value="Plant_metabolite_acyltrans"/>
</dbReference>
<dbReference type="InterPro" id="IPR023213">
    <property type="entry name" value="CAT-like_dom_sf"/>
</dbReference>
<keyword evidence="2" id="KW-0012">Acyltransferase</keyword>
<dbReference type="Proteomes" id="UP000008022">
    <property type="component" value="Unassembled WGS sequence"/>
</dbReference>
<evidence type="ECO:0000256" key="2">
    <source>
        <dbReference type="ARBA" id="ARBA00023315"/>
    </source>
</evidence>
<organism evidence="3 4">
    <name type="scientific">Oryza rufipogon</name>
    <name type="common">Brownbeard rice</name>
    <name type="synonym">Asian wild rice</name>
    <dbReference type="NCBI Taxonomy" id="4529"/>
    <lineage>
        <taxon>Eukaryota</taxon>
        <taxon>Viridiplantae</taxon>
        <taxon>Streptophyta</taxon>
        <taxon>Embryophyta</taxon>
        <taxon>Tracheophyta</taxon>
        <taxon>Spermatophyta</taxon>
        <taxon>Magnoliopsida</taxon>
        <taxon>Liliopsida</taxon>
        <taxon>Poales</taxon>
        <taxon>Poaceae</taxon>
        <taxon>BOP clade</taxon>
        <taxon>Oryzoideae</taxon>
        <taxon>Oryzeae</taxon>
        <taxon>Oryzinae</taxon>
        <taxon>Oryza</taxon>
    </lineage>
</organism>
<dbReference type="Gramene" id="ORUFI04G28440.1">
    <property type="protein sequence ID" value="ORUFI04G28440.1"/>
    <property type="gene ID" value="ORUFI04G28440"/>
</dbReference>
<accession>A0A0E0PEN1</accession>
<keyword evidence="1" id="KW-0808">Transferase</keyword>
<evidence type="ECO:0000256" key="1">
    <source>
        <dbReference type="ARBA" id="ARBA00022679"/>
    </source>
</evidence>
<proteinExistence type="predicted"/>
<dbReference type="AlphaFoldDB" id="A0A0E0PEN1"/>
<evidence type="ECO:0000313" key="4">
    <source>
        <dbReference type="Proteomes" id="UP000008022"/>
    </source>
</evidence>
<sequence>MSAVNIVDVSYVAVPATAALPPEPIKLTAMEALWLPFPVLQHVLFYEAAGLTPFDSVVDSLRSSLGATLATFAPLAGKLVHLEDTGDVAIACSASDAVRFVEAECDADVRRVAGDEAHDLRTFEQLVPELDMSKLPTSVLAVQATRLQGGLAVGVTLHHGVADGKSFWTFVEAWASACRCRGEAPAATPCFDRSVIKWPGGEEIARSVLRVRAGLACRGTQAFHPPDIHRGRAATRTPKAARITRDGEVHGKTLHRPPSSFVAVVAMASAFFARCKTTAADEDAGGDVFLFFFADVRERLDDPPVDAGYYFGACLTGCLARLPARDVHGDGALAAAASAIQEEILELAEDPLAGWNFMSLAGKIPSDRVMNVSGSPGFRPYDVGDFGWGKPRRTEPIRMNHDGQVALVRAADGHGVQVSVSLLQSAHMEAFKSQMRLLELKTSVGLLGLLAFVGLLFQAEEHAPKFALGPKMGRDEPECHPCLENCACLQSPTICVHASCYVAVPATAALPPEPIKLTAMEALWLPFPVLQHVLFYEVAGSPPFDSVVRSLRSSLGATLASFAPLAGKLVYLEGTGDVAIACSASDAVKFVAAESDADVRRLAGDELHDLATFQKLVPELDMGKLPTSVLAVQATRLEGGLAVGVTVHHGVADGKSLWMFLEAWAAACRGEATPVATPCFDRSAIKLHLGEEIARTVLRKYAPKLPQVAELEIFVEQRNRFTRRTFTVDAQQIERLKQRIARDGEARGAPLRRPPSTFVAVVATAWTCFARCKTTAADDGEVFLVFIADVRERLDPPVGAGYFGSCLTVRVARLPVRDIHGDGALAAAASAIQEEIAKVAEDPLAGWDFLRLMETLVPVTERAMNVSGSPAFRPYDVGDFGWGKPRRTEPIRMNHDGQVALVRAKDGRAVQVSVSLLRSAHMQVQQGRGRMSAAVTVRVVGVSHVAVPAKAALPTEPMKLTATEALWLRIPLLQHVLFYESAGSSWPPFDGIVDSLRSSLGATLATFAPLAGRLVHLEDTGDVAIVCSASDAVRFVEAECDADVRSVAGGGGDAPDDDLRLLEQLAPELDMGELPTSVMAVQSTRLVGGVAVGVTVHHGVADGKSF</sequence>
<dbReference type="HOGENOM" id="CLU_303142_0_0_1"/>
<keyword evidence="4" id="KW-1185">Reference proteome</keyword>
<evidence type="ECO:0000313" key="3">
    <source>
        <dbReference type="EnsemblPlants" id="ORUFI04G28440.1"/>
    </source>
</evidence>
<protein>
    <submittedName>
        <fullName evidence="3">Uncharacterized protein</fullName>
    </submittedName>
</protein>
<dbReference type="Gene3D" id="3.30.559.10">
    <property type="entry name" value="Chloramphenicol acetyltransferase-like domain"/>
    <property type="match status" value="5"/>
</dbReference>
<dbReference type="Pfam" id="PF02458">
    <property type="entry name" value="Transferase"/>
    <property type="match status" value="3"/>
</dbReference>
<dbReference type="EnsemblPlants" id="ORUFI04G28440.1">
    <property type="protein sequence ID" value="ORUFI04G28440.1"/>
    <property type="gene ID" value="ORUFI04G28440"/>
</dbReference>